<sequence>ALNALGVCIWLLYAFLFFLITEQLFAQVCPDPFRPFEQLGDINRVAATST</sequence>
<keyword evidence="1" id="KW-0732">Signal</keyword>
<feature type="non-terminal residue" evidence="2">
    <location>
        <position position="1"/>
    </location>
</feature>
<gene>
    <name evidence="2" type="ORF">ATANTOWER_021758</name>
</gene>
<organism evidence="2 3">
    <name type="scientific">Ataeniobius toweri</name>
    <dbReference type="NCBI Taxonomy" id="208326"/>
    <lineage>
        <taxon>Eukaryota</taxon>
        <taxon>Metazoa</taxon>
        <taxon>Chordata</taxon>
        <taxon>Craniata</taxon>
        <taxon>Vertebrata</taxon>
        <taxon>Euteleostomi</taxon>
        <taxon>Actinopterygii</taxon>
        <taxon>Neopterygii</taxon>
        <taxon>Teleostei</taxon>
        <taxon>Neoteleostei</taxon>
        <taxon>Acanthomorphata</taxon>
        <taxon>Ovalentaria</taxon>
        <taxon>Atherinomorphae</taxon>
        <taxon>Cyprinodontiformes</taxon>
        <taxon>Goodeidae</taxon>
        <taxon>Ataeniobius</taxon>
    </lineage>
</organism>
<feature type="signal peptide" evidence="1">
    <location>
        <begin position="1"/>
        <end position="26"/>
    </location>
</feature>
<keyword evidence="3" id="KW-1185">Reference proteome</keyword>
<dbReference type="EMBL" id="JAHUTI010083368">
    <property type="protein sequence ID" value="MED6259378.1"/>
    <property type="molecule type" value="Genomic_DNA"/>
</dbReference>
<evidence type="ECO:0000256" key="1">
    <source>
        <dbReference type="SAM" id="SignalP"/>
    </source>
</evidence>
<evidence type="ECO:0000313" key="2">
    <source>
        <dbReference type="EMBL" id="MED6259378.1"/>
    </source>
</evidence>
<evidence type="ECO:0000313" key="3">
    <source>
        <dbReference type="Proteomes" id="UP001345963"/>
    </source>
</evidence>
<dbReference type="Proteomes" id="UP001345963">
    <property type="component" value="Unassembled WGS sequence"/>
</dbReference>
<protein>
    <submittedName>
        <fullName evidence="2">Uncharacterized protein</fullName>
    </submittedName>
</protein>
<accession>A0ABU7CCG0</accession>
<proteinExistence type="predicted"/>
<reference evidence="2 3" key="1">
    <citation type="submission" date="2021-07" db="EMBL/GenBank/DDBJ databases">
        <authorList>
            <person name="Palmer J.M."/>
        </authorList>
    </citation>
    <scope>NUCLEOTIDE SEQUENCE [LARGE SCALE GENOMIC DNA]</scope>
    <source>
        <strain evidence="2 3">AT_MEX2019</strain>
        <tissue evidence="2">Muscle</tissue>
    </source>
</reference>
<comment type="caution">
    <text evidence="2">The sequence shown here is derived from an EMBL/GenBank/DDBJ whole genome shotgun (WGS) entry which is preliminary data.</text>
</comment>
<feature type="chain" id="PRO_5045844770" evidence="1">
    <location>
        <begin position="27"/>
        <end position="50"/>
    </location>
</feature>
<name>A0ABU7CCG0_9TELE</name>